<dbReference type="EMBL" id="UOFQ01000165">
    <property type="protein sequence ID" value="VAW90000.1"/>
    <property type="molecule type" value="Genomic_DNA"/>
</dbReference>
<feature type="domain" description="LysM" evidence="2">
    <location>
        <begin position="9"/>
        <end position="62"/>
    </location>
</feature>
<reference evidence="3" key="1">
    <citation type="submission" date="2018-06" db="EMBL/GenBank/DDBJ databases">
        <authorList>
            <person name="Zhirakovskaya E."/>
        </authorList>
    </citation>
    <scope>NUCLEOTIDE SEQUENCE</scope>
</reference>
<dbReference type="InterPro" id="IPR018392">
    <property type="entry name" value="LysM"/>
</dbReference>
<keyword evidence="1" id="KW-0472">Membrane</keyword>
<feature type="transmembrane region" description="Helical" evidence="1">
    <location>
        <begin position="243"/>
        <end position="265"/>
    </location>
</feature>
<keyword evidence="1" id="KW-0812">Transmembrane</keyword>
<dbReference type="Gene3D" id="3.10.350.10">
    <property type="entry name" value="LysM domain"/>
    <property type="match status" value="1"/>
</dbReference>
<accession>A0A3B0ZLH8</accession>
<gene>
    <name evidence="3" type="ORF">MNBD_GAMMA17-1409</name>
</gene>
<dbReference type="Pfam" id="PF01476">
    <property type="entry name" value="LysM"/>
    <property type="match status" value="1"/>
</dbReference>
<evidence type="ECO:0000313" key="3">
    <source>
        <dbReference type="EMBL" id="VAW90000.1"/>
    </source>
</evidence>
<protein>
    <recommendedName>
        <fullName evidence="2">LysM domain-containing protein</fullName>
    </recommendedName>
</protein>
<dbReference type="InterPro" id="IPR036779">
    <property type="entry name" value="LysM_dom_sf"/>
</dbReference>
<organism evidence="3">
    <name type="scientific">hydrothermal vent metagenome</name>
    <dbReference type="NCBI Taxonomy" id="652676"/>
    <lineage>
        <taxon>unclassified sequences</taxon>
        <taxon>metagenomes</taxon>
        <taxon>ecological metagenomes</taxon>
    </lineage>
</organism>
<evidence type="ECO:0000259" key="2">
    <source>
        <dbReference type="Pfam" id="PF01476"/>
    </source>
</evidence>
<keyword evidence="1" id="KW-1133">Transmembrane helix</keyword>
<evidence type="ECO:0000256" key="1">
    <source>
        <dbReference type="SAM" id="Phobius"/>
    </source>
</evidence>
<dbReference type="AlphaFoldDB" id="A0A3B0ZLH8"/>
<name>A0A3B0ZLH8_9ZZZZ</name>
<sequence>MANNPYYEYKIKNGDTFSGIIYNMFGRTRNDTRYAKTASFLLALNPQINNPDRIRAGDMLRLGVIPVTPPRKPPTAPTPPAFITQPTQPGDMEGFRPLSWLAHNSDLLTIPGSVALGASANLLSPGNVNLINKISDLYAEYKTGEITKGQYDARRKKALDLLRKNIGPMDKLLFGQHTPHQVIRIARAGGIPATAHIRQHADRLKRLSSASKYGGIVLVGVGVTAACMEIASTVDSKEKNKILVETITSTTVGLIAGGVITLFLYSNPIGWGVAIGLAVGSVAVSYGSGVGVGMLYNTFGGEIDLVKATGAGRICQ</sequence>
<proteinExistence type="predicted"/>
<feature type="transmembrane region" description="Helical" evidence="1">
    <location>
        <begin position="213"/>
        <end position="231"/>
    </location>
</feature>
<feature type="transmembrane region" description="Helical" evidence="1">
    <location>
        <begin position="271"/>
        <end position="296"/>
    </location>
</feature>